<evidence type="ECO:0000256" key="5">
    <source>
        <dbReference type="ARBA" id="ARBA00022729"/>
    </source>
</evidence>
<dbReference type="AlphaFoldDB" id="A0A0B0PAQ1"/>
<keyword evidence="7" id="KW-0325">Glycoprotein</keyword>
<protein>
    <submittedName>
        <fullName evidence="9">Xylogen-like protein 11</fullName>
    </submittedName>
</protein>
<name>A0A0B0PAQ1_GOSAR</name>
<keyword evidence="4" id="KW-0472">Membrane</keyword>
<dbReference type="FunFam" id="1.10.110.10:FF:000001">
    <property type="entry name" value="Bifunctional inhibitor/lipid-transfer protein/seed storage 2S albumin superfamily protein"/>
    <property type="match status" value="1"/>
</dbReference>
<dbReference type="CDD" id="cd00010">
    <property type="entry name" value="AAI_LTSS"/>
    <property type="match status" value="1"/>
</dbReference>
<accession>A0A0B0PAQ1</accession>
<dbReference type="Pfam" id="PF14368">
    <property type="entry name" value="LTP_2"/>
    <property type="match status" value="1"/>
</dbReference>
<keyword evidence="8" id="KW-0449">Lipoprotein</keyword>
<evidence type="ECO:0000256" key="6">
    <source>
        <dbReference type="ARBA" id="ARBA00023157"/>
    </source>
</evidence>
<dbReference type="KEGG" id="gab:108470483"/>
<evidence type="ECO:0000256" key="8">
    <source>
        <dbReference type="ARBA" id="ARBA00023288"/>
    </source>
</evidence>
<evidence type="ECO:0000313" key="9">
    <source>
        <dbReference type="EMBL" id="KHG21897.1"/>
    </source>
</evidence>
<evidence type="ECO:0000256" key="1">
    <source>
        <dbReference type="ARBA" id="ARBA00004609"/>
    </source>
</evidence>
<evidence type="ECO:0000313" key="10">
    <source>
        <dbReference type="Proteomes" id="UP000032142"/>
    </source>
</evidence>
<comment type="similarity">
    <text evidence="2">Belongs to the plant LTP family.</text>
</comment>
<dbReference type="SMART" id="SM00499">
    <property type="entry name" value="AAI"/>
    <property type="match status" value="1"/>
</dbReference>
<comment type="subcellular location">
    <subcellularLocation>
        <location evidence="1">Cell membrane</location>
        <topology evidence="1">Lipid-anchor</topology>
        <topology evidence="1">GPI-anchor</topology>
    </subcellularLocation>
</comment>
<dbReference type="OrthoDB" id="785314at2759"/>
<dbReference type="Gene3D" id="1.10.110.10">
    <property type="entry name" value="Plant lipid-transfer and hydrophobic proteins"/>
    <property type="match status" value="1"/>
</dbReference>
<dbReference type="PANTHER" id="PTHR33044">
    <property type="entry name" value="BIFUNCTIONAL INHIBITOR/LIPID-TRANSFER PROTEIN/SEED STORAGE 2S ALBUMIN SUPERFAMILY PROTEIN-RELATED"/>
    <property type="match status" value="1"/>
</dbReference>
<proteinExistence type="inferred from homology"/>
<organism evidence="9 10">
    <name type="scientific">Gossypium arboreum</name>
    <name type="common">Tree cotton</name>
    <name type="synonym">Gossypium nanking</name>
    <dbReference type="NCBI Taxonomy" id="29729"/>
    <lineage>
        <taxon>Eukaryota</taxon>
        <taxon>Viridiplantae</taxon>
        <taxon>Streptophyta</taxon>
        <taxon>Embryophyta</taxon>
        <taxon>Tracheophyta</taxon>
        <taxon>Spermatophyta</taxon>
        <taxon>Magnoliopsida</taxon>
        <taxon>eudicotyledons</taxon>
        <taxon>Gunneridae</taxon>
        <taxon>Pentapetalae</taxon>
        <taxon>rosids</taxon>
        <taxon>malvids</taxon>
        <taxon>Malvales</taxon>
        <taxon>Malvaceae</taxon>
        <taxon>Malvoideae</taxon>
        <taxon>Gossypium</taxon>
    </lineage>
</organism>
<dbReference type="Proteomes" id="UP000032142">
    <property type="component" value="Unassembled WGS sequence"/>
</dbReference>
<evidence type="ECO:0000256" key="7">
    <source>
        <dbReference type="ARBA" id="ARBA00023180"/>
    </source>
</evidence>
<dbReference type="InterPro" id="IPR043325">
    <property type="entry name" value="LTSS"/>
</dbReference>
<dbReference type="InterPro" id="IPR016140">
    <property type="entry name" value="Bifunc_inhib/LTP/seed_store"/>
</dbReference>
<keyword evidence="6" id="KW-1015">Disulfide bond</keyword>
<evidence type="ECO:0000256" key="3">
    <source>
        <dbReference type="ARBA" id="ARBA00022475"/>
    </source>
</evidence>
<keyword evidence="5" id="KW-0732">Signal</keyword>
<evidence type="ECO:0000256" key="4">
    <source>
        <dbReference type="ARBA" id="ARBA00022622"/>
    </source>
</evidence>
<sequence>MATKQRVTIVVATIFVLTFCRVATGQEPDAVGLGLGPSAEAPTADCFTNLLNLSDCLTFVEAGSNLTKPGKACCPELAGLVERSPQCLCNLLGKNATAVVGMDIDMKRALNLPTVCNVSTPPVTLCSVINRAPVAGPPQSEESVSPGGSPSNGNRNGAVIGLAFATAILHTLFGIY</sequence>
<reference evidence="10" key="1">
    <citation type="submission" date="2014-09" db="EMBL/GenBank/DDBJ databases">
        <authorList>
            <person name="Mudge J."/>
            <person name="Ramaraj T."/>
            <person name="Lindquist I.E."/>
            <person name="Bharti A.K."/>
            <person name="Sundararajan A."/>
            <person name="Cameron C.T."/>
            <person name="Woodward J.E."/>
            <person name="May G.D."/>
            <person name="Brubaker C."/>
            <person name="Broadhvest J."/>
            <person name="Wilkins T.A."/>
        </authorList>
    </citation>
    <scope>NUCLEOTIDE SEQUENCE</scope>
    <source>
        <strain evidence="10">cv. AKA8401</strain>
    </source>
</reference>
<keyword evidence="10" id="KW-1185">Reference proteome</keyword>
<keyword evidence="3" id="KW-1003">Cell membrane</keyword>
<dbReference type="InterPro" id="IPR036312">
    <property type="entry name" value="Bifun_inhib/LTP/seed_sf"/>
</dbReference>
<dbReference type="EMBL" id="KN420033">
    <property type="protein sequence ID" value="KHG21897.1"/>
    <property type="molecule type" value="Genomic_DNA"/>
</dbReference>
<evidence type="ECO:0000256" key="2">
    <source>
        <dbReference type="ARBA" id="ARBA00009748"/>
    </source>
</evidence>
<dbReference type="OMA" id="PMSESPM"/>
<dbReference type="SUPFAM" id="SSF47699">
    <property type="entry name" value="Bifunctional inhibitor/lipid-transfer protein/seed storage 2S albumin"/>
    <property type="match status" value="1"/>
</dbReference>
<keyword evidence="4" id="KW-0336">GPI-anchor</keyword>
<dbReference type="GO" id="GO:0098552">
    <property type="term" value="C:side of membrane"/>
    <property type="evidence" value="ECO:0007669"/>
    <property type="project" value="UniProtKB-KW"/>
</dbReference>
<dbReference type="GO" id="GO:0005886">
    <property type="term" value="C:plasma membrane"/>
    <property type="evidence" value="ECO:0007669"/>
    <property type="project" value="UniProtKB-SubCell"/>
</dbReference>
<gene>
    <name evidence="9" type="ORF">F383_04306</name>
</gene>